<proteinExistence type="predicted"/>
<dbReference type="GO" id="GO:0016887">
    <property type="term" value="F:ATP hydrolysis activity"/>
    <property type="evidence" value="ECO:0007669"/>
    <property type="project" value="InterPro"/>
</dbReference>
<dbReference type="InterPro" id="IPR003593">
    <property type="entry name" value="AAA+_ATPase"/>
</dbReference>
<dbReference type="InterPro" id="IPR017871">
    <property type="entry name" value="ABC_transporter-like_CS"/>
</dbReference>
<dbReference type="Pfam" id="PF00005">
    <property type="entry name" value="ABC_tran"/>
    <property type="match status" value="1"/>
</dbReference>
<evidence type="ECO:0000313" key="5">
    <source>
        <dbReference type="EMBL" id="RDU66192.1"/>
    </source>
</evidence>
<keyword evidence="2" id="KW-0547">Nucleotide-binding</keyword>
<evidence type="ECO:0000313" key="6">
    <source>
        <dbReference type="Proteomes" id="UP000256514"/>
    </source>
</evidence>
<reference evidence="5 6" key="1">
    <citation type="submission" date="2018-04" db="EMBL/GenBank/DDBJ databases">
        <title>Novel Campyloabacter and Helicobacter Species and Strains.</title>
        <authorList>
            <person name="Mannion A.J."/>
            <person name="Shen Z."/>
            <person name="Fox J.G."/>
        </authorList>
    </citation>
    <scope>NUCLEOTIDE SEQUENCE [LARGE SCALE GENOMIC DNA]</scope>
    <source>
        <strain evidence="5 6">MIT 12-6600</strain>
    </source>
</reference>
<dbReference type="Gene3D" id="3.40.50.300">
    <property type="entry name" value="P-loop containing nucleotide triphosphate hydrolases"/>
    <property type="match status" value="1"/>
</dbReference>
<dbReference type="EMBL" id="NXLT01000008">
    <property type="protein sequence ID" value="RDU66192.1"/>
    <property type="molecule type" value="Genomic_DNA"/>
</dbReference>
<sequence length="250" mass="28017">MSEIIEVSHLTTQYTQGITIHDDISFSIHKSEIFGILGGSGSGKSTLLRNMIYLQKPLSGTITIFGRNIWELEDSKRHIILDKCSVMFQFGALFSSMNVLDNVGMPLVQRGNLPQKNINEIAAFWCERVGLPLQSIYKYPYALSGGMKKRAALARALITSPDILFLDEPTSGLDPKSAQNFDTLILQLKEMLNITIVMVTHDLDSIRDSVDRFILLENKKIAFCGSLEELRNCGMQTEIFSGNRGQRILQ</sequence>
<dbReference type="PANTHER" id="PTHR43023">
    <property type="entry name" value="PROTEIN TRIGALACTOSYLDIACYLGLYCEROL 3, CHLOROPLASTIC"/>
    <property type="match status" value="1"/>
</dbReference>
<evidence type="ECO:0000259" key="4">
    <source>
        <dbReference type="PROSITE" id="PS50893"/>
    </source>
</evidence>
<dbReference type="Proteomes" id="UP000256514">
    <property type="component" value="Unassembled WGS sequence"/>
</dbReference>
<accession>A0A3D8ILY6</accession>
<dbReference type="RefSeq" id="WP_115571558.1">
    <property type="nucleotide sequence ID" value="NZ_NXLT01000008.1"/>
</dbReference>
<evidence type="ECO:0000256" key="2">
    <source>
        <dbReference type="ARBA" id="ARBA00022741"/>
    </source>
</evidence>
<dbReference type="PROSITE" id="PS50893">
    <property type="entry name" value="ABC_TRANSPORTER_2"/>
    <property type="match status" value="1"/>
</dbReference>
<name>A0A3D8ILY6_9HELI</name>
<keyword evidence="1" id="KW-0813">Transport</keyword>
<protein>
    <submittedName>
        <fullName evidence="5">ABC transporter ATP-binding protein</fullName>
    </submittedName>
</protein>
<comment type="caution">
    <text evidence="5">The sequence shown here is derived from an EMBL/GenBank/DDBJ whole genome shotgun (WGS) entry which is preliminary data.</text>
</comment>
<dbReference type="InterPro" id="IPR027417">
    <property type="entry name" value="P-loop_NTPase"/>
</dbReference>
<dbReference type="GO" id="GO:0005524">
    <property type="term" value="F:ATP binding"/>
    <property type="evidence" value="ECO:0007669"/>
    <property type="project" value="UniProtKB-KW"/>
</dbReference>
<dbReference type="InterPro" id="IPR003439">
    <property type="entry name" value="ABC_transporter-like_ATP-bd"/>
</dbReference>
<dbReference type="SUPFAM" id="SSF52540">
    <property type="entry name" value="P-loop containing nucleoside triphosphate hydrolases"/>
    <property type="match status" value="1"/>
</dbReference>
<gene>
    <name evidence="5" type="ORF">CQA54_07950</name>
</gene>
<dbReference type="PANTHER" id="PTHR43023:SF3">
    <property type="entry name" value="PROTEIN TRIGALACTOSYLDIACYLGLYCEROL 3, CHLOROPLASTIC"/>
    <property type="match status" value="1"/>
</dbReference>
<organism evidence="5 6">
    <name type="scientific">Helicobacter equorum</name>
    <dbReference type="NCBI Taxonomy" id="361872"/>
    <lineage>
        <taxon>Bacteria</taxon>
        <taxon>Pseudomonadati</taxon>
        <taxon>Campylobacterota</taxon>
        <taxon>Epsilonproteobacteria</taxon>
        <taxon>Campylobacterales</taxon>
        <taxon>Helicobacteraceae</taxon>
        <taxon>Helicobacter</taxon>
    </lineage>
</organism>
<keyword evidence="3 5" id="KW-0067">ATP-binding</keyword>
<evidence type="ECO:0000256" key="3">
    <source>
        <dbReference type="ARBA" id="ARBA00022840"/>
    </source>
</evidence>
<keyword evidence="6" id="KW-1185">Reference proteome</keyword>
<dbReference type="OrthoDB" id="9809450at2"/>
<dbReference type="PROSITE" id="PS00211">
    <property type="entry name" value="ABC_TRANSPORTER_1"/>
    <property type="match status" value="1"/>
</dbReference>
<feature type="domain" description="ABC transporter" evidence="4">
    <location>
        <begin position="5"/>
        <end position="243"/>
    </location>
</feature>
<evidence type="ECO:0000256" key="1">
    <source>
        <dbReference type="ARBA" id="ARBA00022448"/>
    </source>
</evidence>
<dbReference type="AlphaFoldDB" id="A0A3D8ILY6"/>
<dbReference type="SMART" id="SM00382">
    <property type="entry name" value="AAA"/>
    <property type="match status" value="1"/>
</dbReference>